<sequence length="364" mass="41996">MFPKYNYLLRLSNGMVFRCYSNTYNSNYYGRIVFSTSNSGYIESITDPSYCNQILVFSSLNIGNCGFTYSDFESHRIWLSAIVVNKITTYYSNYRSDGNISRLLKRYKVIVLETDNTRDIVYEIRSRSIKYAYIYSIKKINAPFKKREIVNISISTKIPYCYFYNRFNNYKVCSKVLVLDFGLKNNMFISLGLIGLFPLIESTSSFMFSFTTIKPNGILLSSGPGNANTFTSLISKVSKLISISKIPILGICLGHQIISLCLNMCLLEMKYGHHGVNHPIKFLNCKKLLISTQNHNFCITNRYCNTNIFYSLFDKSIQGFLFKKDLIITIQGHPESSPGVKDLRFVFGNFKEMILLCQKKKYWL</sequence>
<dbReference type="GO" id="GO:0004088">
    <property type="term" value="F:carbamoyl-phosphate synthase (glutamine-hydrolyzing) activity"/>
    <property type="evidence" value="ECO:0007669"/>
    <property type="project" value="UniProtKB-EC"/>
</dbReference>
<dbReference type="SUPFAM" id="SSF52317">
    <property type="entry name" value="Class I glutamine amidotransferase-like"/>
    <property type="match status" value="1"/>
</dbReference>
<dbReference type="Pfam" id="PF00988">
    <property type="entry name" value="CPSase_sm_chain"/>
    <property type="match status" value="1"/>
</dbReference>
<protein>
    <recommendedName>
        <fullName evidence="3">carbamoyl-phosphate synthase (glutamine-hydrolyzing)</fullName>
        <ecNumber evidence="3">6.3.5.5</ecNumber>
    </recommendedName>
</protein>
<dbReference type="EC" id="6.3.5.5" evidence="3"/>
<evidence type="ECO:0000256" key="2">
    <source>
        <dbReference type="ARBA" id="ARBA00007800"/>
    </source>
</evidence>
<dbReference type="PRINTS" id="PR00097">
    <property type="entry name" value="ANTSNTHASEII"/>
</dbReference>
<dbReference type="InterPro" id="IPR050472">
    <property type="entry name" value="Anth_synth/Amidotransfase"/>
</dbReference>
<evidence type="ECO:0000256" key="1">
    <source>
        <dbReference type="ARBA" id="ARBA00005077"/>
    </source>
</evidence>
<name>A0A974X811_9PROT</name>
<comment type="pathway">
    <text evidence="1">Amino-acid biosynthesis; L-arginine biosynthesis; carbamoyl phosphate from bicarbonate: step 1/1.</text>
</comment>
<dbReference type="InterPro" id="IPR029062">
    <property type="entry name" value="Class_I_gatase-like"/>
</dbReference>
<dbReference type="PANTHER" id="PTHR43418">
    <property type="entry name" value="MULTIFUNCTIONAL TRYPTOPHAN BIOSYNTHESIS PROTEIN-RELATED"/>
    <property type="match status" value="1"/>
</dbReference>
<evidence type="ECO:0000313" key="7">
    <source>
        <dbReference type="EMBL" id="QSW38029.1"/>
    </source>
</evidence>
<dbReference type="PRINTS" id="PR00096">
    <property type="entry name" value="GATASE"/>
</dbReference>
<dbReference type="InterPro" id="IPR036480">
    <property type="entry name" value="CarbP_synth_ssu_N_sf"/>
</dbReference>
<dbReference type="PRINTS" id="PR00099">
    <property type="entry name" value="CPSGATASE"/>
</dbReference>
<evidence type="ECO:0000313" key="8">
    <source>
        <dbReference type="Proteomes" id="UP000663347"/>
    </source>
</evidence>
<gene>
    <name evidence="7" type="ORF">JSR06_00305</name>
</gene>
<proteinExistence type="inferred from homology"/>
<dbReference type="PANTHER" id="PTHR43418:SF7">
    <property type="entry name" value="CARBAMOYL-PHOSPHATE SYNTHASE SMALL CHAIN"/>
    <property type="match status" value="1"/>
</dbReference>
<dbReference type="EMBL" id="CP071412">
    <property type="protein sequence ID" value="QSW38029.1"/>
    <property type="molecule type" value="Genomic_DNA"/>
</dbReference>
<comment type="similarity">
    <text evidence="2">Belongs to the CarA family.</text>
</comment>
<evidence type="ECO:0000256" key="5">
    <source>
        <dbReference type="ARBA" id="ARBA00048816"/>
    </source>
</evidence>
<accession>A0A974X811</accession>
<reference evidence="7" key="2">
    <citation type="submission" date="2021-03" db="EMBL/GenBank/DDBJ databases">
        <title>Alternative transmission patterns in independently acquired nutritional co-symbionts of Dictyopharidae planthoppers.</title>
        <authorList>
            <person name="Michalik A."/>
            <person name="Lukasik P."/>
        </authorList>
    </citation>
    <scope>NUCLEOTIDE SEQUENCE</scope>
    <source>
        <strain evidence="7">RANSCY</strain>
    </source>
</reference>
<reference evidence="7" key="1">
    <citation type="submission" date="2021-02" db="EMBL/GenBank/DDBJ databases">
        <authorList>
            <person name="Franco D."/>
        </authorList>
    </citation>
    <scope>NUCLEOTIDE SEQUENCE</scope>
    <source>
        <strain evidence="7">RANSCY</strain>
    </source>
</reference>
<evidence type="ECO:0000259" key="6">
    <source>
        <dbReference type="SMART" id="SM01097"/>
    </source>
</evidence>
<dbReference type="Proteomes" id="UP000663347">
    <property type="component" value="Chromosome"/>
</dbReference>
<organism evidence="7 8">
    <name type="scientific">Candidatus Vidania fulgoroideorum</name>
    <dbReference type="NCBI Taxonomy" id="881286"/>
    <lineage>
        <taxon>Bacteria</taxon>
        <taxon>Pseudomonadati</taxon>
        <taxon>Pseudomonadota</taxon>
        <taxon>Betaproteobacteria</taxon>
        <taxon>Candidatus Vidania</taxon>
    </lineage>
</organism>
<dbReference type="Gene3D" id="3.50.30.20">
    <property type="entry name" value="Carbamoyl-phosphate synthase small subunit, N-terminal domain"/>
    <property type="match status" value="1"/>
</dbReference>
<dbReference type="Gene3D" id="3.40.50.880">
    <property type="match status" value="1"/>
</dbReference>
<dbReference type="SUPFAM" id="SSF52021">
    <property type="entry name" value="Carbamoyl phosphate synthetase, small subunit N-terminal domain"/>
    <property type="match status" value="1"/>
</dbReference>
<dbReference type="SMART" id="SM01097">
    <property type="entry name" value="CPSase_sm_chain"/>
    <property type="match status" value="1"/>
</dbReference>
<dbReference type="InterPro" id="IPR017926">
    <property type="entry name" value="GATASE"/>
</dbReference>
<dbReference type="PROSITE" id="PS51273">
    <property type="entry name" value="GATASE_TYPE_1"/>
    <property type="match status" value="1"/>
</dbReference>
<comment type="catalytic activity">
    <reaction evidence="5">
        <text>hydrogencarbonate + L-glutamine + 2 ATP + H2O = carbamoyl phosphate + L-glutamate + 2 ADP + phosphate + 2 H(+)</text>
        <dbReference type="Rhea" id="RHEA:18633"/>
        <dbReference type="ChEBI" id="CHEBI:15377"/>
        <dbReference type="ChEBI" id="CHEBI:15378"/>
        <dbReference type="ChEBI" id="CHEBI:17544"/>
        <dbReference type="ChEBI" id="CHEBI:29985"/>
        <dbReference type="ChEBI" id="CHEBI:30616"/>
        <dbReference type="ChEBI" id="CHEBI:43474"/>
        <dbReference type="ChEBI" id="CHEBI:58228"/>
        <dbReference type="ChEBI" id="CHEBI:58359"/>
        <dbReference type="ChEBI" id="CHEBI:456216"/>
        <dbReference type="EC" id="6.3.5.5"/>
    </reaction>
</comment>
<dbReference type="AlphaFoldDB" id="A0A974X811"/>
<dbReference type="NCBIfam" id="NF009475">
    <property type="entry name" value="PRK12838.1"/>
    <property type="match status" value="1"/>
</dbReference>
<dbReference type="Pfam" id="PF00117">
    <property type="entry name" value="GATase"/>
    <property type="match status" value="1"/>
</dbReference>
<feature type="domain" description="Carbamoyl-phosphate synthase small subunit N-terminal" evidence="6">
    <location>
        <begin position="5"/>
        <end position="135"/>
    </location>
</feature>
<evidence type="ECO:0000256" key="4">
    <source>
        <dbReference type="ARBA" id="ARBA00022962"/>
    </source>
</evidence>
<evidence type="ECO:0000256" key="3">
    <source>
        <dbReference type="ARBA" id="ARBA00012738"/>
    </source>
</evidence>
<keyword evidence="4" id="KW-0315">Glutamine amidotransferase</keyword>
<dbReference type="InterPro" id="IPR002474">
    <property type="entry name" value="CarbamoylP_synth_ssu_N"/>
</dbReference>